<evidence type="ECO:0000256" key="6">
    <source>
        <dbReference type="ARBA" id="ARBA00022989"/>
    </source>
</evidence>
<evidence type="ECO:0000256" key="2">
    <source>
        <dbReference type="ARBA" id="ARBA00004141"/>
    </source>
</evidence>
<comment type="subcellular location">
    <subcellularLocation>
        <location evidence="2">Membrane</location>
        <topology evidence="2">Multi-pass membrane protein</topology>
    </subcellularLocation>
</comment>
<dbReference type="EMBL" id="JACICY010000006">
    <property type="protein sequence ID" value="MBB3861300.1"/>
    <property type="molecule type" value="Genomic_DNA"/>
</dbReference>
<organism evidence="10 11">
    <name type="scientific">Novosphingobium hassiacum</name>
    <dbReference type="NCBI Taxonomy" id="173676"/>
    <lineage>
        <taxon>Bacteria</taxon>
        <taxon>Pseudomonadati</taxon>
        <taxon>Pseudomonadota</taxon>
        <taxon>Alphaproteobacteria</taxon>
        <taxon>Sphingomonadales</taxon>
        <taxon>Sphingomonadaceae</taxon>
        <taxon>Novosphingobium</taxon>
    </lineage>
</organism>
<feature type="transmembrane region" description="Helical" evidence="8">
    <location>
        <begin position="79"/>
        <end position="98"/>
    </location>
</feature>
<protein>
    <recommendedName>
        <fullName evidence="4">Methylamine utilization protein MauE</fullName>
    </recommendedName>
</protein>
<keyword evidence="5 8" id="KW-0812">Transmembrane</keyword>
<feature type="transmembrane region" description="Helical" evidence="8">
    <location>
        <begin position="145"/>
        <end position="165"/>
    </location>
</feature>
<sequence>MNDPIILWLGGLGLGALMLASALHKLRDLRQFSGAVTGYNIVPAVLVPLAAPLLAMAELAAGLAALMVPFVASVGKTGMIASAAILMLYATVIAFNIARGNTAIDCGCFGFGARGPGLRRGMIVRNIAFAALALPAVVEAASREFVWLDAITLLGGLIVLGLVYAGGELSLALPTKETAA</sequence>
<dbReference type="RefSeq" id="WP_183613810.1">
    <property type="nucleotide sequence ID" value="NZ_JACICY010000006.1"/>
</dbReference>
<evidence type="ECO:0000313" key="10">
    <source>
        <dbReference type="EMBL" id="MBB3861300.1"/>
    </source>
</evidence>
<evidence type="ECO:0000256" key="1">
    <source>
        <dbReference type="ARBA" id="ARBA00003475"/>
    </source>
</evidence>
<dbReference type="GO" id="GO:0030416">
    <property type="term" value="P:methylamine metabolic process"/>
    <property type="evidence" value="ECO:0007669"/>
    <property type="project" value="InterPro"/>
</dbReference>
<proteinExistence type="predicted"/>
<feature type="transmembrane region" description="Helical" evidence="8">
    <location>
        <begin position="118"/>
        <end position="138"/>
    </location>
</feature>
<comment type="pathway">
    <text evidence="3">One-carbon metabolism; methylamine degradation.</text>
</comment>
<accession>A0A7W6A117</accession>
<comment type="function">
    <text evidence="1">May be specifically involved in the processing, transport, and/or maturation of the MADH beta-subunit.</text>
</comment>
<reference evidence="10 11" key="1">
    <citation type="submission" date="2020-08" db="EMBL/GenBank/DDBJ databases">
        <title>Genomic Encyclopedia of Type Strains, Phase IV (KMG-IV): sequencing the most valuable type-strain genomes for metagenomic binning, comparative biology and taxonomic classification.</title>
        <authorList>
            <person name="Goeker M."/>
        </authorList>
    </citation>
    <scope>NUCLEOTIDE SEQUENCE [LARGE SCALE GENOMIC DNA]</scope>
    <source>
        <strain evidence="10 11">DSM 14552</strain>
    </source>
</reference>
<keyword evidence="11" id="KW-1185">Reference proteome</keyword>
<gene>
    <name evidence="10" type="ORF">GGQ88_002584</name>
</gene>
<keyword evidence="7 8" id="KW-0472">Membrane</keyword>
<feature type="domain" description="Methylamine utilisation protein MauE" evidence="9">
    <location>
        <begin position="5"/>
        <end position="136"/>
    </location>
</feature>
<evidence type="ECO:0000256" key="3">
    <source>
        <dbReference type="ARBA" id="ARBA00004856"/>
    </source>
</evidence>
<dbReference type="GO" id="GO:0016020">
    <property type="term" value="C:membrane"/>
    <property type="evidence" value="ECO:0007669"/>
    <property type="project" value="UniProtKB-SubCell"/>
</dbReference>
<dbReference type="Proteomes" id="UP000562395">
    <property type="component" value="Unassembled WGS sequence"/>
</dbReference>
<dbReference type="UniPathway" id="UPA00895"/>
<keyword evidence="6 8" id="KW-1133">Transmembrane helix</keyword>
<evidence type="ECO:0000256" key="8">
    <source>
        <dbReference type="SAM" id="Phobius"/>
    </source>
</evidence>
<name>A0A7W6A117_9SPHN</name>
<dbReference type="InterPro" id="IPR009908">
    <property type="entry name" value="Methylamine_util_MauE"/>
</dbReference>
<evidence type="ECO:0000256" key="7">
    <source>
        <dbReference type="ARBA" id="ARBA00023136"/>
    </source>
</evidence>
<comment type="caution">
    <text evidence="10">The sequence shown here is derived from an EMBL/GenBank/DDBJ whole genome shotgun (WGS) entry which is preliminary data.</text>
</comment>
<evidence type="ECO:0000259" key="9">
    <source>
        <dbReference type="Pfam" id="PF07291"/>
    </source>
</evidence>
<feature type="transmembrane region" description="Helical" evidence="8">
    <location>
        <begin position="46"/>
        <end position="72"/>
    </location>
</feature>
<evidence type="ECO:0000256" key="5">
    <source>
        <dbReference type="ARBA" id="ARBA00022692"/>
    </source>
</evidence>
<dbReference type="Pfam" id="PF07291">
    <property type="entry name" value="MauE"/>
    <property type="match status" value="1"/>
</dbReference>
<evidence type="ECO:0000256" key="4">
    <source>
        <dbReference type="ARBA" id="ARBA00019078"/>
    </source>
</evidence>
<evidence type="ECO:0000313" key="11">
    <source>
        <dbReference type="Proteomes" id="UP000562395"/>
    </source>
</evidence>
<dbReference type="AlphaFoldDB" id="A0A7W6A117"/>